<keyword evidence="3" id="KW-0808">Transferase</keyword>
<dbReference type="PANTHER" id="PTHR12526">
    <property type="entry name" value="GLYCOSYLTRANSFERASE"/>
    <property type="match status" value="1"/>
</dbReference>
<dbReference type="SUPFAM" id="SSF53756">
    <property type="entry name" value="UDP-Glycosyltransferase/glycogen phosphorylase"/>
    <property type="match status" value="1"/>
</dbReference>
<sequence>MKITQVIDQLGIGGAERVCVNLCNLFVRNEHEVKLIVFDQIGQLFDLLDERVDVVILDKKKSKFKAYKKFTQEVQDADIVHVHMRQVYRFVQKAFLLFGGKRKIVFHDHYGKIAVKKHVPMFYRTIFKPKVYIGCSALLTDWAINNVKMKPENVFMINNFVAQYATNSDESAQGWVMTGNLKPVKNHEFAIRFAAEMGKELSIYCAEAEGEYYEKLCKLIQTLNYEDKIHFKTGCFNVQPELKRYEFALLPSISEGDPLVIVEYLAQGIPFLVSDVGESVKIIQKHYPFLVQKDYNIENWKENYAKAIRLKDTEIKTLYRNYFSEDLFLEKYMTVYQKILS</sequence>
<dbReference type="AlphaFoldDB" id="A0A383U4F9"/>
<dbReference type="EMBL" id="UNSC01000007">
    <property type="protein sequence ID" value="SZD74041.1"/>
    <property type="molecule type" value="Genomic_DNA"/>
</dbReference>
<dbReference type="GO" id="GO:0016757">
    <property type="term" value="F:glycosyltransferase activity"/>
    <property type="evidence" value="ECO:0007669"/>
    <property type="project" value="InterPro"/>
</dbReference>
<protein>
    <submittedName>
        <fullName evidence="3">Sugar transferase, PEP-CTERM/EpsH1 system associated</fullName>
    </submittedName>
</protein>
<dbReference type="Pfam" id="PF13439">
    <property type="entry name" value="Glyco_transf_4"/>
    <property type="match status" value="1"/>
</dbReference>
<evidence type="ECO:0000259" key="2">
    <source>
        <dbReference type="Pfam" id="PF13439"/>
    </source>
</evidence>
<dbReference type="Gene3D" id="3.40.50.2000">
    <property type="entry name" value="Glycogen Phosphorylase B"/>
    <property type="match status" value="2"/>
</dbReference>
<dbReference type="OrthoDB" id="823685at2"/>
<dbReference type="Proteomes" id="UP000262142">
    <property type="component" value="Unassembled WGS sequence"/>
</dbReference>
<proteinExistence type="predicted"/>
<feature type="domain" description="Glycosyltransferase subfamily 4-like N-terminal" evidence="2">
    <location>
        <begin position="12"/>
        <end position="161"/>
    </location>
</feature>
<dbReference type="Pfam" id="PF00534">
    <property type="entry name" value="Glycos_transf_1"/>
    <property type="match status" value="1"/>
</dbReference>
<feature type="domain" description="Glycosyl transferase family 1" evidence="1">
    <location>
        <begin position="176"/>
        <end position="311"/>
    </location>
</feature>
<accession>A0A383U4F9</accession>
<reference evidence="3 4" key="1">
    <citation type="submission" date="2018-09" db="EMBL/GenBank/DDBJ databases">
        <authorList>
            <consortium name="Pathogen Informatics"/>
        </authorList>
    </citation>
    <scope>NUCLEOTIDE SEQUENCE [LARGE SCALE GENOMIC DNA]</scope>
    <source>
        <strain evidence="3 4">OH-22767</strain>
    </source>
</reference>
<name>A0A383U4F9_9FLAO</name>
<dbReference type="InterPro" id="IPR028098">
    <property type="entry name" value="Glyco_trans_4-like_N"/>
</dbReference>
<keyword evidence="4" id="KW-1185">Reference proteome</keyword>
<dbReference type="PANTHER" id="PTHR12526:SF630">
    <property type="entry name" value="GLYCOSYLTRANSFERASE"/>
    <property type="match status" value="1"/>
</dbReference>
<dbReference type="RefSeq" id="WP_119059688.1">
    <property type="nucleotide sequence ID" value="NZ_UNSC01000007.1"/>
</dbReference>
<evidence type="ECO:0000313" key="3">
    <source>
        <dbReference type="EMBL" id="SZD74041.1"/>
    </source>
</evidence>
<evidence type="ECO:0000259" key="1">
    <source>
        <dbReference type="Pfam" id="PF00534"/>
    </source>
</evidence>
<dbReference type="InterPro" id="IPR001296">
    <property type="entry name" value="Glyco_trans_1"/>
</dbReference>
<gene>
    <name evidence="3" type="ORF">SAMEA104719789_01498</name>
</gene>
<evidence type="ECO:0000313" key="4">
    <source>
        <dbReference type="Proteomes" id="UP000262142"/>
    </source>
</evidence>
<organism evidence="3 4">
    <name type="scientific">Candidatus Ornithobacterium hominis</name>
    <dbReference type="NCBI Taxonomy" id="2497989"/>
    <lineage>
        <taxon>Bacteria</taxon>
        <taxon>Pseudomonadati</taxon>
        <taxon>Bacteroidota</taxon>
        <taxon>Flavobacteriia</taxon>
        <taxon>Flavobacteriales</taxon>
        <taxon>Weeksellaceae</taxon>
        <taxon>Ornithobacterium</taxon>
    </lineage>
</organism>